<accession>A0ABQ8KDE6</accession>
<dbReference type="EMBL" id="JADCUA010000013">
    <property type="protein sequence ID" value="KAH9835292.1"/>
    <property type="molecule type" value="Genomic_DNA"/>
</dbReference>
<keyword evidence="1" id="KW-0472">Membrane</keyword>
<protein>
    <recommendedName>
        <fullName evidence="4">Transmembrane protein</fullName>
    </recommendedName>
</protein>
<organism evidence="2 3">
    <name type="scientific">Rhodofomes roseus</name>
    <dbReference type="NCBI Taxonomy" id="34475"/>
    <lineage>
        <taxon>Eukaryota</taxon>
        <taxon>Fungi</taxon>
        <taxon>Dikarya</taxon>
        <taxon>Basidiomycota</taxon>
        <taxon>Agaricomycotina</taxon>
        <taxon>Agaricomycetes</taxon>
        <taxon>Polyporales</taxon>
        <taxon>Rhodofomes</taxon>
    </lineage>
</organism>
<keyword evidence="1" id="KW-1133">Transmembrane helix</keyword>
<evidence type="ECO:0000313" key="2">
    <source>
        <dbReference type="EMBL" id="KAH9835292.1"/>
    </source>
</evidence>
<keyword evidence="3" id="KW-1185">Reference proteome</keyword>
<comment type="caution">
    <text evidence="2">The sequence shown here is derived from an EMBL/GenBank/DDBJ whole genome shotgun (WGS) entry which is preliminary data.</text>
</comment>
<evidence type="ECO:0000256" key="1">
    <source>
        <dbReference type="SAM" id="Phobius"/>
    </source>
</evidence>
<dbReference type="Proteomes" id="UP000814176">
    <property type="component" value="Unassembled WGS sequence"/>
</dbReference>
<sequence length="137" mass="15905">MRAATVWTSSTVMYMMRTGVGEDLRHRHVSQRDIDLTTLYLGGAERTEKHFRIWQINGAAWAASFVWLLFIKRPSPRLHRFEMGASITFVTLSTLFVFQQCGILLHIRDRHVVAAVLRERLPGVLEDEVWKPEPNEE</sequence>
<proteinExistence type="predicted"/>
<feature type="transmembrane region" description="Helical" evidence="1">
    <location>
        <begin position="83"/>
        <end position="107"/>
    </location>
</feature>
<gene>
    <name evidence="2" type="ORF">C8Q71DRAFT_112216</name>
</gene>
<evidence type="ECO:0000313" key="3">
    <source>
        <dbReference type="Proteomes" id="UP000814176"/>
    </source>
</evidence>
<feature type="transmembrane region" description="Helical" evidence="1">
    <location>
        <begin position="53"/>
        <end position="71"/>
    </location>
</feature>
<dbReference type="GeneID" id="71997066"/>
<dbReference type="RefSeq" id="XP_047777725.1">
    <property type="nucleotide sequence ID" value="XM_047916334.1"/>
</dbReference>
<evidence type="ECO:0008006" key="4">
    <source>
        <dbReference type="Google" id="ProtNLM"/>
    </source>
</evidence>
<reference evidence="2 3" key="1">
    <citation type="journal article" date="2021" name="Environ. Microbiol.">
        <title>Gene family expansions and transcriptome signatures uncover fungal adaptations to wood decay.</title>
        <authorList>
            <person name="Hage H."/>
            <person name="Miyauchi S."/>
            <person name="Viragh M."/>
            <person name="Drula E."/>
            <person name="Min B."/>
            <person name="Chaduli D."/>
            <person name="Navarro D."/>
            <person name="Favel A."/>
            <person name="Norest M."/>
            <person name="Lesage-Meessen L."/>
            <person name="Balint B."/>
            <person name="Merenyi Z."/>
            <person name="de Eugenio L."/>
            <person name="Morin E."/>
            <person name="Martinez A.T."/>
            <person name="Baldrian P."/>
            <person name="Stursova M."/>
            <person name="Martinez M.J."/>
            <person name="Novotny C."/>
            <person name="Magnuson J.K."/>
            <person name="Spatafora J.W."/>
            <person name="Maurice S."/>
            <person name="Pangilinan J."/>
            <person name="Andreopoulos W."/>
            <person name="LaButti K."/>
            <person name="Hundley H."/>
            <person name="Na H."/>
            <person name="Kuo A."/>
            <person name="Barry K."/>
            <person name="Lipzen A."/>
            <person name="Henrissat B."/>
            <person name="Riley R."/>
            <person name="Ahrendt S."/>
            <person name="Nagy L.G."/>
            <person name="Grigoriev I.V."/>
            <person name="Martin F."/>
            <person name="Rosso M.N."/>
        </authorList>
    </citation>
    <scope>NUCLEOTIDE SEQUENCE [LARGE SCALE GENOMIC DNA]</scope>
    <source>
        <strain evidence="2 3">CIRM-BRFM 1785</strain>
    </source>
</reference>
<name>A0ABQ8KDE6_9APHY</name>
<keyword evidence="1" id="KW-0812">Transmembrane</keyword>